<accession>A0A9X2EUV6</accession>
<dbReference type="InterPro" id="IPR001926">
    <property type="entry name" value="TrpB-like_PALP"/>
</dbReference>
<dbReference type="PANTHER" id="PTHR43780">
    <property type="entry name" value="1-AMINOCYCLOPROPANE-1-CARBOXYLATE DEAMINASE-RELATED"/>
    <property type="match status" value="1"/>
</dbReference>
<name>A0A9X2EUV6_9GAMM</name>
<proteinExistence type="inferred from homology"/>
<dbReference type="InterPro" id="IPR027278">
    <property type="entry name" value="ACCD_DCysDesulf"/>
</dbReference>
<comment type="similarity">
    <text evidence="2">Belongs to the ACC deaminase/D-cysteine desulfhydrase family.</text>
</comment>
<dbReference type="PIRSF" id="PIRSF006278">
    <property type="entry name" value="ACCD_DCysDesulf"/>
    <property type="match status" value="1"/>
</dbReference>
<organism evidence="7 8">
    <name type="scientific">Microbulbifer okhotskensis</name>
    <dbReference type="NCBI Taxonomy" id="2926617"/>
    <lineage>
        <taxon>Bacteria</taxon>
        <taxon>Pseudomonadati</taxon>
        <taxon>Pseudomonadota</taxon>
        <taxon>Gammaproteobacteria</taxon>
        <taxon>Cellvibrionales</taxon>
        <taxon>Microbulbiferaceae</taxon>
        <taxon>Microbulbifer</taxon>
    </lineage>
</organism>
<dbReference type="PANTHER" id="PTHR43780:SF2">
    <property type="entry name" value="1-AMINOCYCLOPROPANE-1-CARBOXYLATE DEAMINASE-RELATED"/>
    <property type="match status" value="1"/>
</dbReference>
<evidence type="ECO:0000256" key="2">
    <source>
        <dbReference type="ARBA" id="ARBA00008639"/>
    </source>
</evidence>
<evidence type="ECO:0000256" key="5">
    <source>
        <dbReference type="PIRSR" id="PIRSR006278-2"/>
    </source>
</evidence>
<keyword evidence="3 5" id="KW-0663">Pyridoxal phosphate</keyword>
<feature type="domain" description="Tryptophan synthase beta chain-like PALP" evidence="6">
    <location>
        <begin position="32"/>
        <end position="320"/>
    </location>
</feature>
<evidence type="ECO:0000256" key="1">
    <source>
        <dbReference type="ARBA" id="ARBA00001933"/>
    </source>
</evidence>
<evidence type="ECO:0000256" key="3">
    <source>
        <dbReference type="ARBA" id="ARBA00022898"/>
    </source>
</evidence>
<comment type="caution">
    <text evidence="7">The sequence shown here is derived from an EMBL/GenBank/DDBJ whole genome shotgun (WGS) entry which is preliminary data.</text>
</comment>
<reference evidence="7" key="1">
    <citation type="journal article" date="2022" name="Arch. Microbiol.">
        <title>Microbulbifer okhotskensis sp. nov., isolated from a deep bottom sediment of the Okhotsk Sea.</title>
        <authorList>
            <person name="Romanenko L."/>
            <person name="Kurilenko V."/>
            <person name="Otstavnykh N."/>
            <person name="Velansky P."/>
            <person name="Isaeva M."/>
            <person name="Mikhailov V."/>
        </authorList>
    </citation>
    <scope>NUCLEOTIDE SEQUENCE</scope>
    <source>
        <strain evidence="7">OS29</strain>
    </source>
</reference>
<dbReference type="Gene3D" id="3.40.50.1100">
    <property type="match status" value="2"/>
</dbReference>
<evidence type="ECO:0000313" key="7">
    <source>
        <dbReference type="EMBL" id="MCO1335928.1"/>
    </source>
</evidence>
<evidence type="ECO:0000313" key="8">
    <source>
        <dbReference type="Proteomes" id="UP001139028"/>
    </source>
</evidence>
<dbReference type="Proteomes" id="UP001139028">
    <property type="component" value="Unassembled WGS sequence"/>
</dbReference>
<evidence type="ECO:0000256" key="4">
    <source>
        <dbReference type="PIRSR" id="PIRSR006278-1"/>
    </source>
</evidence>
<dbReference type="Pfam" id="PF00291">
    <property type="entry name" value="PALP"/>
    <property type="match status" value="1"/>
</dbReference>
<dbReference type="AlphaFoldDB" id="A0A9X2EUV6"/>
<gene>
    <name evidence="7" type="ORF">MO867_16465</name>
</gene>
<evidence type="ECO:0000259" key="6">
    <source>
        <dbReference type="Pfam" id="PF00291"/>
    </source>
</evidence>
<protein>
    <submittedName>
        <fullName evidence="7">Pyridoxal-phosphate dependent enzyme</fullName>
    </submittedName>
</protein>
<sequence>MFSGFLDKLDVQAFTTAAMNVPYEQLHSDLFPGIEVWVRRDDLLDPLISGNKAYKLLYSLVEAKERQIETVVTCGGAWSNHIHATAAAGARFGFNTVGIIRGQRPSSLSATLRDAERFGMKLVFVNRAQYRRRSEVEFLSEVEVEEDSSLFVPEGGSNLAGVRGAQLLGEVIGKSAPVKFDQVWTACGTGATFAGLAAGLNGPLVVGVEVLKAGDSVVSGVCTWLSLLKTRLTNDRVRVDPDIFTSDEMAGGVVCLLKGFHGGGYAKYSDELRRFQCGFEVETGIPIDPIYTSKLLFALSAYAKVKHFKESKRILVVHSGGLQGRRGLN</sequence>
<dbReference type="InterPro" id="IPR036052">
    <property type="entry name" value="TrpB-like_PALP_sf"/>
</dbReference>
<dbReference type="RefSeq" id="WP_252471108.1">
    <property type="nucleotide sequence ID" value="NZ_JALBWM010000092.1"/>
</dbReference>
<keyword evidence="8" id="KW-1185">Reference proteome</keyword>
<comment type="cofactor">
    <cofactor evidence="1">
        <name>pyridoxal 5'-phosphate</name>
        <dbReference type="ChEBI" id="CHEBI:597326"/>
    </cofactor>
</comment>
<dbReference type="GO" id="GO:0019148">
    <property type="term" value="F:D-cysteine desulfhydrase activity"/>
    <property type="evidence" value="ECO:0007669"/>
    <property type="project" value="TreeGrafter"/>
</dbReference>
<feature type="modified residue" description="N6-(pyridoxal phosphate)lysine" evidence="5">
    <location>
        <position position="52"/>
    </location>
</feature>
<dbReference type="EMBL" id="JALBWM010000092">
    <property type="protein sequence ID" value="MCO1335928.1"/>
    <property type="molecule type" value="Genomic_DNA"/>
</dbReference>
<feature type="active site" description="Nucleophile" evidence="4">
    <location>
        <position position="79"/>
    </location>
</feature>
<dbReference type="SUPFAM" id="SSF53686">
    <property type="entry name" value="Tryptophan synthase beta subunit-like PLP-dependent enzymes"/>
    <property type="match status" value="1"/>
</dbReference>